<proteinExistence type="predicted"/>
<reference evidence="3 4" key="2">
    <citation type="submission" date="2016-08" db="EMBL/GenBank/DDBJ databases">
        <title>Pervasive Adenine N6-methylation of Active Genes in Fungi.</title>
        <authorList>
            <consortium name="DOE Joint Genome Institute"/>
            <person name="Mondo S.J."/>
            <person name="Dannebaum R.O."/>
            <person name="Kuo R.C."/>
            <person name="Labutti K."/>
            <person name="Haridas S."/>
            <person name="Kuo A."/>
            <person name="Salamov A."/>
            <person name="Ahrendt S.R."/>
            <person name="Lipzen A."/>
            <person name="Sullivan W."/>
            <person name="Andreopoulos W.B."/>
            <person name="Clum A."/>
            <person name="Lindquist E."/>
            <person name="Daum C."/>
            <person name="Ramamoorthy G.K."/>
            <person name="Gryganskyi A."/>
            <person name="Culley D."/>
            <person name="Magnuson J.K."/>
            <person name="James T.Y."/>
            <person name="O'Malley M.A."/>
            <person name="Stajich J.E."/>
            <person name="Spatafora J.W."/>
            <person name="Visel A."/>
            <person name="Grigoriev I.V."/>
        </authorList>
    </citation>
    <scope>NUCLEOTIDE SEQUENCE [LARGE SCALE GENOMIC DNA]</scope>
    <source>
        <strain evidence="3 4">S4</strain>
    </source>
</reference>
<feature type="domain" description="F-box/LRR-repeat protein 15-like leucin rich repeat" evidence="2">
    <location>
        <begin position="1078"/>
        <end position="1180"/>
    </location>
</feature>
<dbReference type="STRING" id="1754192.A0A1Y1W2H0"/>
<dbReference type="Pfam" id="PF25372">
    <property type="entry name" value="DUF7885"/>
    <property type="match status" value="1"/>
</dbReference>
<feature type="compositionally biased region" description="Low complexity" evidence="1">
    <location>
        <begin position="144"/>
        <end position="177"/>
    </location>
</feature>
<dbReference type="InterPro" id="IPR006553">
    <property type="entry name" value="Leu-rich_rpt_Cys-con_subtyp"/>
</dbReference>
<dbReference type="InterPro" id="IPR032675">
    <property type="entry name" value="LRR_dom_sf"/>
</dbReference>
<reference evidence="3 4" key="1">
    <citation type="submission" date="2016-08" db="EMBL/GenBank/DDBJ databases">
        <title>A Parts List for Fungal Cellulosomes Revealed by Comparative Genomics.</title>
        <authorList>
            <consortium name="DOE Joint Genome Institute"/>
            <person name="Haitjema C.H."/>
            <person name="Gilmore S.P."/>
            <person name="Henske J.K."/>
            <person name="Solomon K.V."/>
            <person name="De Groot R."/>
            <person name="Kuo A."/>
            <person name="Mondo S.J."/>
            <person name="Salamov A.A."/>
            <person name="Labutti K."/>
            <person name="Zhao Z."/>
            <person name="Chiniquy J."/>
            <person name="Barry K."/>
            <person name="Brewer H.M."/>
            <person name="Purvine S.O."/>
            <person name="Wright A.T."/>
            <person name="Boxma B."/>
            <person name="Van Alen T."/>
            <person name="Hackstein J.H."/>
            <person name="Baker S.E."/>
            <person name="Grigoriev I.V."/>
            <person name="O'Malley M.A."/>
        </authorList>
    </citation>
    <scope>NUCLEOTIDE SEQUENCE [LARGE SCALE GENOMIC DNA]</scope>
    <source>
        <strain evidence="3 4">S4</strain>
    </source>
</reference>
<evidence type="ECO:0000256" key="1">
    <source>
        <dbReference type="SAM" id="MobiDB-lite"/>
    </source>
</evidence>
<sequence>MENDNYQGRHIAFVESRSDPNNEVVHHPVIGDNEENTVPRMGILLNGRSSTEPPPLHLPPLSIQNDEELDQIVNNNFTNNNSIIIDQQHENRYNNYVLISNHSSDNEDNDGNRSLLNHDNNSNNEIDSEEEEVRQGGRRALLFNNNNNNDNNNGSSSSSGNDINNGSINNNNNNNNNPTTSDGSTSVEHNHRSNIVFVEEEDNNNNNNDNNNDNNVNNNDNDNNNNNNNINNNNNNDNENDLIEEINVAQEVENHHAQQQARNDNIQNENFGIHCRYNSEKLMNKTLSWTLNLCLVGIQSRFSFEYNEFLRLLSKYESIRNENIFDRNLFLLKMNIEYYQKKFQSYKRQLLYIMSACRNLLVISDDPYNNKFNNISDENRHVRNHNLNEDIQNNNMSNTILNPESVASIRCLLDILGNSFLKIEKYNKDLFAKDNLYINTNILKDQSENENQKPPISQNITVYSMSNTTFINNMMNSMKDNKVSSKDKGKVEIKDNNNNDNNNNNNHNNNNNNNNNNNSERISSSESLMEKTLNPISIHELSSTSTISIYSTDSINSRNNEDNMDINNIDINTSDSFHSFFNIDASNLLDEENFINRDKLYRNAHSNSSCNINIRKNSRESILVNGTDNITNEKVSSKIKDFPPEVLAKIFRYVRIIPKDSNNNKNKEKKGFNKNKTSSSSSSFSSLSNDQNENITNSNNNNNNNDSSSSSNNNSDNNINIGDNSSSSISNNINENNDDSNNDNDTDNDMDEMESEDEDETNSNENNSKSSLSTANSYKDVYNCIQVCRSWSRLAQKELYHTLSFNYINTINTYILLKIAASLEVLCKTEKISPTRTIVLRVSHDGKVPDSKEWYDRKGELAFNMILRNCPNLKYLALFGVNFGNLTAEVISSVCTNVYQLLFIPFSTSNITERSLLRISERCHNIRSLILSFFSLETKAIIKKIFKNLEPSLKNLDLIQVQCEESGFDYIIPYLKNVEELGLMLTTSFSDASLKLINRYCPKLEYINFTGLLNISDHGLENLFSMEDDSLFMNENLTNVYSEDHLFHSNNQSNRNRNYNNGSSSNSSHYYHPRNNRVKRINLSDCMDITDDGLMIIAENCESLEAISIDDCPRITDEGFESFIKEQANIKYLSIANSESLTDKSIECLNKYCPYIEKLNIKGCLRIREKTVKKFISLHSNLNTLCFHQERNTFSRAFINYLNKNFSTEDFDDMFLKWNQ</sequence>
<dbReference type="GO" id="GO:0019005">
    <property type="term" value="C:SCF ubiquitin ligase complex"/>
    <property type="evidence" value="ECO:0007669"/>
    <property type="project" value="TreeGrafter"/>
</dbReference>
<evidence type="ECO:0000259" key="2">
    <source>
        <dbReference type="Pfam" id="PF25372"/>
    </source>
</evidence>
<organism evidence="3 4">
    <name type="scientific">Anaeromyces robustus</name>
    <dbReference type="NCBI Taxonomy" id="1754192"/>
    <lineage>
        <taxon>Eukaryota</taxon>
        <taxon>Fungi</taxon>
        <taxon>Fungi incertae sedis</taxon>
        <taxon>Chytridiomycota</taxon>
        <taxon>Chytridiomycota incertae sedis</taxon>
        <taxon>Neocallimastigomycetes</taxon>
        <taxon>Neocallimastigales</taxon>
        <taxon>Neocallimastigaceae</taxon>
        <taxon>Anaeromyces</taxon>
    </lineage>
</organism>
<keyword evidence="4" id="KW-1185">Reference proteome</keyword>
<name>A0A1Y1W2H0_9FUNG</name>
<dbReference type="AlphaFoldDB" id="A0A1Y1W2H0"/>
<feature type="compositionally biased region" description="Low complexity" evidence="1">
    <location>
        <begin position="498"/>
        <end position="518"/>
    </location>
</feature>
<dbReference type="SMART" id="SM00367">
    <property type="entry name" value="LRR_CC"/>
    <property type="match status" value="6"/>
</dbReference>
<protein>
    <recommendedName>
        <fullName evidence="2">F-box/LRR-repeat protein 15-like leucin rich repeat domain-containing protein</fullName>
    </recommendedName>
</protein>
<accession>A0A1Y1W2H0</accession>
<feature type="compositionally biased region" description="Low complexity" evidence="1">
    <location>
        <begin position="1051"/>
        <end position="1070"/>
    </location>
</feature>
<feature type="compositionally biased region" description="Low complexity" evidence="1">
    <location>
        <begin position="674"/>
        <end position="735"/>
    </location>
</feature>
<evidence type="ECO:0000313" key="4">
    <source>
        <dbReference type="Proteomes" id="UP000193944"/>
    </source>
</evidence>
<dbReference type="Proteomes" id="UP000193944">
    <property type="component" value="Unassembled WGS sequence"/>
</dbReference>
<feature type="region of interest" description="Disordered" evidence="1">
    <location>
        <begin position="200"/>
        <end position="239"/>
    </location>
</feature>
<feature type="compositionally biased region" description="Basic and acidic residues" evidence="1">
    <location>
        <begin position="479"/>
        <end position="497"/>
    </location>
</feature>
<dbReference type="OrthoDB" id="2149604at2759"/>
<gene>
    <name evidence="3" type="ORF">BCR32DRAFT_297551</name>
</gene>
<feature type="compositionally biased region" description="Acidic residues" evidence="1">
    <location>
        <begin position="736"/>
        <end position="762"/>
    </location>
</feature>
<dbReference type="GO" id="GO:0031146">
    <property type="term" value="P:SCF-dependent proteasomal ubiquitin-dependent protein catabolic process"/>
    <property type="evidence" value="ECO:0007669"/>
    <property type="project" value="TreeGrafter"/>
</dbReference>
<feature type="compositionally biased region" description="Polar residues" evidence="1">
    <location>
        <begin position="178"/>
        <end position="187"/>
    </location>
</feature>
<evidence type="ECO:0000313" key="3">
    <source>
        <dbReference type="EMBL" id="ORX67354.1"/>
    </source>
</evidence>
<comment type="caution">
    <text evidence="3">The sequence shown here is derived from an EMBL/GenBank/DDBJ whole genome shotgun (WGS) entry which is preliminary data.</text>
</comment>
<feature type="region of interest" description="Disordered" evidence="1">
    <location>
        <begin position="100"/>
        <end position="188"/>
    </location>
</feature>
<dbReference type="PANTHER" id="PTHR13318">
    <property type="entry name" value="PARTNER OF PAIRED, ISOFORM B-RELATED"/>
    <property type="match status" value="1"/>
</dbReference>
<dbReference type="SUPFAM" id="SSF52047">
    <property type="entry name" value="RNI-like"/>
    <property type="match status" value="1"/>
</dbReference>
<feature type="region of interest" description="Disordered" evidence="1">
    <location>
        <begin position="660"/>
        <end position="773"/>
    </location>
</feature>
<feature type="compositionally biased region" description="Low complexity" evidence="1">
    <location>
        <begin position="204"/>
        <end position="237"/>
    </location>
</feature>
<dbReference type="InterPro" id="IPR057207">
    <property type="entry name" value="FBXL15_LRR"/>
</dbReference>
<feature type="region of interest" description="Disordered" evidence="1">
    <location>
        <begin position="479"/>
        <end position="528"/>
    </location>
</feature>
<dbReference type="EMBL" id="MCFG01000436">
    <property type="protein sequence ID" value="ORX67354.1"/>
    <property type="molecule type" value="Genomic_DNA"/>
</dbReference>
<dbReference type="Gene3D" id="3.80.10.10">
    <property type="entry name" value="Ribonuclease Inhibitor"/>
    <property type="match status" value="2"/>
</dbReference>
<feature type="region of interest" description="Disordered" evidence="1">
    <location>
        <begin position="1051"/>
        <end position="1072"/>
    </location>
</feature>